<sequence length="102" mass="11338">MMASAEGKTVVASMIVEDIKFHTINPVAMNGKKSFIGVLNKLPNIRPIQATITAVEIVIQNGPSDDLLYLCVISTLAKYRGRFKFRTAKSTSEMPILFKFIF</sequence>
<comment type="caution">
    <text evidence="1">The sequence shown here is derived from an EMBL/GenBank/DDBJ whole genome shotgun (WGS) entry which is preliminary data.</text>
</comment>
<gene>
    <name evidence="1" type="ORF">HMPREF9439_00474</name>
</gene>
<dbReference type="HOGENOM" id="CLU_2274649_0_0_4"/>
<organism evidence="1 2">
    <name type="scientific">Parasutterella excrementihominis YIT 11859</name>
    <dbReference type="NCBI Taxonomy" id="762966"/>
    <lineage>
        <taxon>Bacteria</taxon>
        <taxon>Pseudomonadati</taxon>
        <taxon>Pseudomonadota</taxon>
        <taxon>Betaproteobacteria</taxon>
        <taxon>Burkholderiales</taxon>
        <taxon>Sutterellaceae</taxon>
        <taxon>Parasutterella</taxon>
    </lineage>
</organism>
<evidence type="ECO:0000313" key="1">
    <source>
        <dbReference type="EMBL" id="EGG56991.1"/>
    </source>
</evidence>
<reference evidence="1 2" key="1">
    <citation type="submission" date="2011-02" db="EMBL/GenBank/DDBJ databases">
        <authorList>
            <person name="Weinstock G."/>
            <person name="Sodergren E."/>
            <person name="Clifton S."/>
            <person name="Fulton L."/>
            <person name="Fulton B."/>
            <person name="Courtney L."/>
            <person name="Fronick C."/>
            <person name="Harrison M."/>
            <person name="Strong C."/>
            <person name="Farmer C."/>
            <person name="Delahaunty K."/>
            <person name="Markovic C."/>
            <person name="Hall O."/>
            <person name="Minx P."/>
            <person name="Tomlinson C."/>
            <person name="Mitreva M."/>
            <person name="Hou S."/>
            <person name="Chen J."/>
            <person name="Wollam A."/>
            <person name="Pepin K.H."/>
            <person name="Johnson M."/>
            <person name="Bhonagiri V."/>
            <person name="Zhang X."/>
            <person name="Suruliraj S."/>
            <person name="Warren W."/>
            <person name="Chinwalla A."/>
            <person name="Mardis E.R."/>
            <person name="Wilson R.K."/>
        </authorList>
    </citation>
    <scope>NUCLEOTIDE SEQUENCE [LARGE SCALE GENOMIC DNA]</scope>
    <source>
        <strain evidence="1 2">YIT 11859</strain>
    </source>
</reference>
<dbReference type="AlphaFoldDB" id="F3QHS7"/>
<keyword evidence="2" id="KW-1185">Reference proteome</keyword>
<proteinExistence type="predicted"/>
<evidence type="ECO:0000313" key="2">
    <source>
        <dbReference type="Proteomes" id="UP000005156"/>
    </source>
</evidence>
<accession>F3QHS7</accession>
<dbReference type="Proteomes" id="UP000005156">
    <property type="component" value="Unassembled WGS sequence"/>
</dbReference>
<name>F3QHS7_9BURK</name>
<dbReference type="EMBL" id="AFBP01000011">
    <property type="protein sequence ID" value="EGG56991.1"/>
    <property type="molecule type" value="Genomic_DNA"/>
</dbReference>
<protein>
    <submittedName>
        <fullName evidence="1">Uncharacterized protein</fullName>
    </submittedName>
</protein>